<dbReference type="InterPro" id="IPR050134">
    <property type="entry name" value="NAD-dep_sirtuin_deacylases"/>
</dbReference>
<keyword evidence="5" id="KW-0520">NAD</keyword>
<proteinExistence type="predicted"/>
<dbReference type="Gene3D" id="3.30.1600.10">
    <property type="entry name" value="SIR2/SIRT2 'Small Domain"/>
    <property type="match status" value="1"/>
</dbReference>
<feature type="binding site" evidence="6">
    <location>
        <position position="240"/>
    </location>
    <ligand>
        <name>Zn(2+)</name>
        <dbReference type="ChEBI" id="CHEBI:29105"/>
    </ligand>
</feature>
<organism evidence="9 10">
    <name type="scientific">Ostreobium quekettii</name>
    <dbReference type="NCBI Taxonomy" id="121088"/>
    <lineage>
        <taxon>Eukaryota</taxon>
        <taxon>Viridiplantae</taxon>
        <taxon>Chlorophyta</taxon>
        <taxon>core chlorophytes</taxon>
        <taxon>Ulvophyceae</taxon>
        <taxon>TCBD clade</taxon>
        <taxon>Bryopsidales</taxon>
        <taxon>Ostreobineae</taxon>
        <taxon>Ostreobiaceae</taxon>
        <taxon>Ostreobium</taxon>
    </lineage>
</organism>
<dbReference type="InterPro" id="IPR026590">
    <property type="entry name" value="Ssirtuin_cat_dom"/>
</dbReference>
<evidence type="ECO:0000256" key="3">
    <source>
        <dbReference type="ARBA" id="ARBA00022723"/>
    </source>
</evidence>
<dbReference type="InterPro" id="IPR026591">
    <property type="entry name" value="Sirtuin_cat_small_dom_sf"/>
</dbReference>
<accession>A0A8S1IU00</accession>
<evidence type="ECO:0000313" key="10">
    <source>
        <dbReference type="Proteomes" id="UP000708148"/>
    </source>
</evidence>
<dbReference type="PANTHER" id="PTHR11085">
    <property type="entry name" value="NAD-DEPENDENT PROTEIN DEACYLASE SIRTUIN-5, MITOCHONDRIAL-RELATED"/>
    <property type="match status" value="1"/>
</dbReference>
<dbReference type="Gene3D" id="3.40.50.1220">
    <property type="entry name" value="TPP-binding domain"/>
    <property type="match status" value="1"/>
</dbReference>
<feature type="region of interest" description="Disordered" evidence="7">
    <location>
        <begin position="357"/>
        <end position="380"/>
    </location>
</feature>
<keyword evidence="4 6" id="KW-0862">Zinc</keyword>
<feature type="binding site" evidence="6">
    <location>
        <position position="216"/>
    </location>
    <ligand>
        <name>Zn(2+)</name>
        <dbReference type="ChEBI" id="CHEBI:29105"/>
    </ligand>
</feature>
<comment type="caution">
    <text evidence="9">The sequence shown here is derived from an EMBL/GenBank/DDBJ whole genome shotgun (WGS) entry which is preliminary data.</text>
</comment>
<gene>
    <name evidence="9" type="ORF">OSTQU699_LOCUS3015</name>
</gene>
<evidence type="ECO:0000313" key="9">
    <source>
        <dbReference type="EMBL" id="CAD7697655.1"/>
    </source>
</evidence>
<dbReference type="PANTHER" id="PTHR11085:SF6">
    <property type="entry name" value="NAD-DEPENDENT PROTEIN DEACETYLASE SIRTUIN-2"/>
    <property type="match status" value="1"/>
</dbReference>
<keyword evidence="3 6" id="KW-0479">Metal-binding</keyword>
<dbReference type="GO" id="GO:0005634">
    <property type="term" value="C:nucleus"/>
    <property type="evidence" value="ECO:0007669"/>
    <property type="project" value="TreeGrafter"/>
</dbReference>
<dbReference type="SUPFAM" id="SSF52467">
    <property type="entry name" value="DHS-like NAD/FAD-binding domain"/>
    <property type="match status" value="1"/>
</dbReference>
<dbReference type="GO" id="GO:0070403">
    <property type="term" value="F:NAD+ binding"/>
    <property type="evidence" value="ECO:0007669"/>
    <property type="project" value="InterPro"/>
</dbReference>
<evidence type="ECO:0000256" key="4">
    <source>
        <dbReference type="ARBA" id="ARBA00022833"/>
    </source>
</evidence>
<name>A0A8S1IU00_9CHLO</name>
<evidence type="ECO:0000256" key="2">
    <source>
        <dbReference type="ARBA" id="ARBA00022679"/>
    </source>
</evidence>
<dbReference type="GO" id="GO:0017136">
    <property type="term" value="F:histone deacetylase activity, NAD-dependent"/>
    <property type="evidence" value="ECO:0007669"/>
    <property type="project" value="TreeGrafter"/>
</dbReference>
<feature type="domain" description="Deacetylase sirtuin-type" evidence="8">
    <location>
        <begin position="75"/>
        <end position="342"/>
    </location>
</feature>
<dbReference type="InterPro" id="IPR029035">
    <property type="entry name" value="DHS-like_NAD/FAD-binding_dom"/>
</dbReference>
<dbReference type="AlphaFoldDB" id="A0A8S1IU00"/>
<keyword evidence="2" id="KW-0808">Transferase</keyword>
<dbReference type="InterPro" id="IPR003000">
    <property type="entry name" value="Sirtuin"/>
</dbReference>
<feature type="compositionally biased region" description="Basic and acidic residues" evidence="7">
    <location>
        <begin position="1"/>
        <end position="14"/>
    </location>
</feature>
<evidence type="ECO:0000256" key="1">
    <source>
        <dbReference type="ARBA" id="ARBA00001947"/>
    </source>
</evidence>
<reference evidence="9" key="1">
    <citation type="submission" date="2020-12" db="EMBL/GenBank/DDBJ databases">
        <authorList>
            <person name="Iha C."/>
        </authorList>
    </citation>
    <scope>NUCLEOTIDE SEQUENCE</scope>
</reference>
<comment type="cofactor">
    <cofactor evidence="1">
        <name>Zn(2+)</name>
        <dbReference type="ChEBI" id="CHEBI:29105"/>
    </cofactor>
</comment>
<feature type="active site" description="Proton acceptor" evidence="6">
    <location>
        <position position="205"/>
    </location>
</feature>
<dbReference type="CDD" id="cd01408">
    <property type="entry name" value="SIRT1"/>
    <property type="match status" value="1"/>
</dbReference>
<evidence type="ECO:0000259" key="8">
    <source>
        <dbReference type="PROSITE" id="PS50305"/>
    </source>
</evidence>
<dbReference type="Pfam" id="PF02146">
    <property type="entry name" value="SIR2"/>
    <property type="match status" value="1"/>
</dbReference>
<sequence>MHQRAEGDPMDEWRTGASGSSRREAGDADGDATGGEGVEGEAQIDPLDPLQREDILYLMKQLQALSLRKRRTGAPVLSSFDAEGVAKYIKENNVKNIVCMCGAGISVSAGIPDFRTPGTGIYSKVEKYKLRRPEEIFSLSYFRENPEPFVNLAKEMIPGKYRPTPAHYFITLLQKKGLLLRCFTQNIDCLERLAGLPTEYIVAAHGNFDGAHCIGCHKAYDIDQMKGDLEKGNVSKCSSCGAYAKPDIVFFGEALPPRFFMLAGSDMPKCSLLIILGTSLVVHPFASLVDEVGSEVPRLLINNEIVGESVGLDFGAENYRDAKILGSCDDGVFQLAELLGWKEELDALIEEGAKEAAATSSAKEDMATAAGSDNGANSSS</sequence>
<feature type="binding site" evidence="6">
    <location>
        <position position="213"/>
    </location>
    <ligand>
        <name>Zn(2+)</name>
        <dbReference type="ChEBI" id="CHEBI:29105"/>
    </ligand>
</feature>
<feature type="binding site" evidence="6">
    <location>
        <position position="237"/>
    </location>
    <ligand>
        <name>Zn(2+)</name>
        <dbReference type="ChEBI" id="CHEBI:29105"/>
    </ligand>
</feature>
<dbReference type="OrthoDB" id="424302at2759"/>
<feature type="region of interest" description="Disordered" evidence="7">
    <location>
        <begin position="1"/>
        <end position="45"/>
    </location>
</feature>
<dbReference type="Proteomes" id="UP000708148">
    <property type="component" value="Unassembled WGS sequence"/>
</dbReference>
<dbReference type="PROSITE" id="PS50305">
    <property type="entry name" value="SIRTUIN"/>
    <property type="match status" value="1"/>
</dbReference>
<keyword evidence="10" id="KW-1185">Reference proteome</keyword>
<evidence type="ECO:0000256" key="5">
    <source>
        <dbReference type="ARBA" id="ARBA00023027"/>
    </source>
</evidence>
<evidence type="ECO:0000256" key="6">
    <source>
        <dbReference type="PROSITE-ProRule" id="PRU00236"/>
    </source>
</evidence>
<dbReference type="GO" id="GO:0046872">
    <property type="term" value="F:metal ion binding"/>
    <property type="evidence" value="ECO:0007669"/>
    <property type="project" value="UniProtKB-KW"/>
</dbReference>
<evidence type="ECO:0000256" key="7">
    <source>
        <dbReference type="SAM" id="MobiDB-lite"/>
    </source>
</evidence>
<dbReference type="EMBL" id="CAJHUC010000694">
    <property type="protein sequence ID" value="CAD7697655.1"/>
    <property type="molecule type" value="Genomic_DNA"/>
</dbReference>
<protein>
    <recommendedName>
        <fullName evidence="8">Deacetylase sirtuin-type domain-containing protein</fullName>
    </recommendedName>
</protein>